<dbReference type="InterPro" id="IPR039207">
    <property type="entry name" value="MMTAG2-like"/>
</dbReference>
<dbReference type="OrthoDB" id="5390672at2759"/>
<evidence type="ECO:0000256" key="1">
    <source>
        <dbReference type="SAM" id="MobiDB-lite"/>
    </source>
</evidence>
<proteinExistence type="predicted"/>
<dbReference type="eggNOG" id="KOG4520">
    <property type="taxonomic scope" value="Eukaryota"/>
</dbReference>
<protein>
    <recommendedName>
        <fullName evidence="2">Multiple myeloma tumor-associated protein 2-like N-terminal domain-containing protein</fullName>
    </recommendedName>
</protein>
<feature type="compositionally biased region" description="Basic and acidic residues" evidence="1">
    <location>
        <begin position="1"/>
        <end position="11"/>
    </location>
</feature>
<evidence type="ECO:0000313" key="4">
    <source>
        <dbReference type="Proteomes" id="UP000054560"/>
    </source>
</evidence>
<keyword evidence="4" id="KW-1185">Reference proteome</keyword>
<dbReference type="AlphaFoldDB" id="A0A0L0FGB8"/>
<reference evidence="3 4" key="1">
    <citation type="submission" date="2011-02" db="EMBL/GenBank/DDBJ databases">
        <title>The Genome Sequence of Sphaeroforma arctica JP610.</title>
        <authorList>
            <consortium name="The Broad Institute Genome Sequencing Platform"/>
            <person name="Russ C."/>
            <person name="Cuomo C."/>
            <person name="Young S.K."/>
            <person name="Zeng Q."/>
            <person name="Gargeya S."/>
            <person name="Alvarado L."/>
            <person name="Berlin A."/>
            <person name="Chapman S.B."/>
            <person name="Chen Z."/>
            <person name="Freedman E."/>
            <person name="Gellesch M."/>
            <person name="Goldberg J."/>
            <person name="Griggs A."/>
            <person name="Gujja S."/>
            <person name="Heilman E."/>
            <person name="Heiman D."/>
            <person name="Howarth C."/>
            <person name="Mehta T."/>
            <person name="Neiman D."/>
            <person name="Pearson M."/>
            <person name="Roberts A."/>
            <person name="Saif S."/>
            <person name="Shea T."/>
            <person name="Shenoy N."/>
            <person name="Sisk P."/>
            <person name="Stolte C."/>
            <person name="Sykes S."/>
            <person name="White J."/>
            <person name="Yandava C."/>
            <person name="Burger G."/>
            <person name="Gray M.W."/>
            <person name="Holland P.W.H."/>
            <person name="King N."/>
            <person name="Lang F.B.F."/>
            <person name="Roger A.J."/>
            <person name="Ruiz-Trillo I."/>
            <person name="Haas B."/>
            <person name="Nusbaum C."/>
            <person name="Birren B."/>
        </authorList>
    </citation>
    <scope>NUCLEOTIDE SEQUENCE [LARGE SCALE GENOMIC DNA]</scope>
    <source>
        <strain evidence="3 4">JP610</strain>
    </source>
</reference>
<evidence type="ECO:0000313" key="3">
    <source>
        <dbReference type="EMBL" id="KNC75815.1"/>
    </source>
</evidence>
<dbReference type="GeneID" id="25912168"/>
<dbReference type="InterPro" id="IPR019315">
    <property type="entry name" value="MMTA2_N"/>
</dbReference>
<accession>A0A0L0FGB8</accession>
<dbReference type="RefSeq" id="XP_014149717.1">
    <property type="nucleotide sequence ID" value="XM_014294242.1"/>
</dbReference>
<dbReference type="Pfam" id="PF10159">
    <property type="entry name" value="MMtag"/>
    <property type="match status" value="1"/>
</dbReference>
<feature type="non-terminal residue" evidence="3">
    <location>
        <position position="115"/>
    </location>
</feature>
<evidence type="ECO:0000259" key="2">
    <source>
        <dbReference type="Pfam" id="PF10159"/>
    </source>
</evidence>
<feature type="domain" description="Multiple myeloma tumor-associated protein 2-like N-terminal" evidence="2">
    <location>
        <begin position="11"/>
        <end position="91"/>
    </location>
</feature>
<name>A0A0L0FGB8_9EUKA</name>
<gene>
    <name evidence="3" type="ORF">SARC_11664</name>
</gene>
<dbReference type="PANTHER" id="PTHR14580">
    <property type="entry name" value="MULTIPLE MYELOMA TUMOR-ASSOCIATED PROTEIN 2 FAMILY MEMBER"/>
    <property type="match status" value="1"/>
</dbReference>
<dbReference type="PANTHER" id="PTHR14580:SF0">
    <property type="entry name" value="MULTIPLE MYELOMA TUMOR-ASSOCIATED PROTEIN 2"/>
    <property type="match status" value="1"/>
</dbReference>
<dbReference type="EMBL" id="KQ243410">
    <property type="protein sequence ID" value="KNC75815.1"/>
    <property type="molecule type" value="Genomic_DNA"/>
</dbReference>
<feature type="region of interest" description="Disordered" evidence="1">
    <location>
        <begin position="1"/>
        <end position="20"/>
    </location>
</feature>
<organism evidence="3 4">
    <name type="scientific">Sphaeroforma arctica JP610</name>
    <dbReference type="NCBI Taxonomy" id="667725"/>
    <lineage>
        <taxon>Eukaryota</taxon>
        <taxon>Ichthyosporea</taxon>
        <taxon>Ichthyophonida</taxon>
        <taxon>Sphaeroforma</taxon>
    </lineage>
</organism>
<sequence length="115" mass="13361">MFAGERRDRGGTRGGQAEFKWSDVKDDKHRENYLGHSLNAPVGRWQNKRDLQWFSRDKGSDDAAVGKEELKRRQEMTLIKQQEQEAMSLMLYVCVSMSMYKFLVVGCELPMPWSA</sequence>
<dbReference type="Proteomes" id="UP000054560">
    <property type="component" value="Unassembled WGS sequence"/>
</dbReference>